<protein>
    <recommendedName>
        <fullName evidence="3">DUF4190 domain-containing protein</fullName>
    </recommendedName>
</protein>
<evidence type="ECO:0000313" key="4">
    <source>
        <dbReference type="EMBL" id="GAA1207731.1"/>
    </source>
</evidence>
<name>A0ABP4G7T2_9MICO</name>
<organism evidence="4 5">
    <name type="scientific">Rhodoglobus aureus</name>
    <dbReference type="NCBI Taxonomy" id="191497"/>
    <lineage>
        <taxon>Bacteria</taxon>
        <taxon>Bacillati</taxon>
        <taxon>Actinomycetota</taxon>
        <taxon>Actinomycetes</taxon>
        <taxon>Micrococcales</taxon>
        <taxon>Microbacteriaceae</taxon>
        <taxon>Rhodoglobus</taxon>
    </lineage>
</organism>
<keyword evidence="2" id="KW-0812">Transmembrane</keyword>
<evidence type="ECO:0000259" key="3">
    <source>
        <dbReference type="Pfam" id="PF13828"/>
    </source>
</evidence>
<feature type="region of interest" description="Disordered" evidence="1">
    <location>
        <begin position="1"/>
        <end position="42"/>
    </location>
</feature>
<feature type="transmembrane region" description="Helical" evidence="2">
    <location>
        <begin position="94"/>
        <end position="127"/>
    </location>
</feature>
<comment type="caution">
    <text evidence="4">The sequence shown here is derived from an EMBL/GenBank/DDBJ whole genome shotgun (WGS) entry which is preliminary data.</text>
</comment>
<dbReference type="InterPro" id="IPR025241">
    <property type="entry name" value="DUF4190"/>
</dbReference>
<evidence type="ECO:0000256" key="1">
    <source>
        <dbReference type="SAM" id="MobiDB-lite"/>
    </source>
</evidence>
<reference evidence="5" key="1">
    <citation type="journal article" date="2019" name="Int. J. Syst. Evol. Microbiol.">
        <title>The Global Catalogue of Microorganisms (GCM) 10K type strain sequencing project: providing services to taxonomists for standard genome sequencing and annotation.</title>
        <authorList>
            <consortium name="The Broad Institute Genomics Platform"/>
            <consortium name="The Broad Institute Genome Sequencing Center for Infectious Disease"/>
            <person name="Wu L."/>
            <person name="Ma J."/>
        </authorList>
    </citation>
    <scope>NUCLEOTIDE SEQUENCE [LARGE SCALE GENOMIC DNA]</scope>
    <source>
        <strain evidence="5">JCM 12762</strain>
    </source>
</reference>
<accession>A0ABP4G7T2</accession>
<dbReference type="Pfam" id="PF13828">
    <property type="entry name" value="DUF4190"/>
    <property type="match status" value="1"/>
</dbReference>
<proteinExistence type="predicted"/>
<sequence>MPPVATKATPAASNDPYSAPSGTPIAGYEGASTPGQAPFTPVPAGPAQGLSIASMVTGISGILLSFVFFGFLPGLAAVVMGHMAQKKQPHGRPFWLTGLITGYISVAIGLITGIFVIGAFLLFTAGLSQLDNSYFGY</sequence>
<keyword evidence="2" id="KW-1133">Transmembrane helix</keyword>
<evidence type="ECO:0000256" key="2">
    <source>
        <dbReference type="SAM" id="Phobius"/>
    </source>
</evidence>
<dbReference type="EMBL" id="BAAAKW010000008">
    <property type="protein sequence ID" value="GAA1207731.1"/>
    <property type="molecule type" value="Genomic_DNA"/>
</dbReference>
<dbReference type="Proteomes" id="UP001500943">
    <property type="component" value="Unassembled WGS sequence"/>
</dbReference>
<feature type="transmembrane region" description="Helical" evidence="2">
    <location>
        <begin position="59"/>
        <end position="82"/>
    </location>
</feature>
<feature type="domain" description="DUF4190" evidence="3">
    <location>
        <begin position="50"/>
        <end position="111"/>
    </location>
</feature>
<keyword evidence="5" id="KW-1185">Reference proteome</keyword>
<evidence type="ECO:0000313" key="5">
    <source>
        <dbReference type="Proteomes" id="UP001500943"/>
    </source>
</evidence>
<gene>
    <name evidence="4" type="ORF">GCM10009655_03630</name>
</gene>
<keyword evidence="2" id="KW-0472">Membrane</keyword>